<keyword evidence="2" id="KW-1185">Reference proteome</keyword>
<dbReference type="Proteomes" id="UP001055879">
    <property type="component" value="Linkage Group LG12"/>
</dbReference>
<accession>A0ACB8YHS8</accession>
<proteinExistence type="predicted"/>
<protein>
    <submittedName>
        <fullName evidence="1">Uncharacterized protein</fullName>
    </submittedName>
</protein>
<evidence type="ECO:0000313" key="2">
    <source>
        <dbReference type="Proteomes" id="UP001055879"/>
    </source>
</evidence>
<reference evidence="2" key="1">
    <citation type="journal article" date="2022" name="Mol. Ecol. Resour.">
        <title>The genomes of chicory, endive, great burdock and yacon provide insights into Asteraceae palaeo-polyploidization history and plant inulin production.</title>
        <authorList>
            <person name="Fan W."/>
            <person name="Wang S."/>
            <person name="Wang H."/>
            <person name="Wang A."/>
            <person name="Jiang F."/>
            <person name="Liu H."/>
            <person name="Zhao H."/>
            <person name="Xu D."/>
            <person name="Zhang Y."/>
        </authorList>
    </citation>
    <scope>NUCLEOTIDE SEQUENCE [LARGE SCALE GENOMIC DNA]</scope>
    <source>
        <strain evidence="2">cv. Niubang</strain>
    </source>
</reference>
<reference evidence="1 2" key="2">
    <citation type="journal article" date="2022" name="Mol. Ecol. Resour.">
        <title>The genomes of chicory, endive, great burdock and yacon provide insights into Asteraceae paleo-polyploidization history and plant inulin production.</title>
        <authorList>
            <person name="Fan W."/>
            <person name="Wang S."/>
            <person name="Wang H."/>
            <person name="Wang A."/>
            <person name="Jiang F."/>
            <person name="Liu H."/>
            <person name="Zhao H."/>
            <person name="Xu D."/>
            <person name="Zhang Y."/>
        </authorList>
    </citation>
    <scope>NUCLEOTIDE SEQUENCE [LARGE SCALE GENOMIC DNA]</scope>
    <source>
        <strain evidence="2">cv. Niubang</strain>
    </source>
</reference>
<comment type="caution">
    <text evidence="1">The sequence shown here is derived from an EMBL/GenBank/DDBJ whole genome shotgun (WGS) entry which is preliminary data.</text>
</comment>
<sequence>MIIDSRTLAHAIYCVGPQFSPNRLFNENQNDPPTYTHTLSLLLLSFSPSRHFSGAQHIAFALLPITGFIVSIPKSTHSRLNSKLGQLATEFHRDAPASCRLPASCSKEASNLDLGVSWVVLCCWICSNLCSTQLSRSRSGSTTRIGAKC</sequence>
<dbReference type="EMBL" id="CM042058">
    <property type="protein sequence ID" value="KAI3685011.1"/>
    <property type="molecule type" value="Genomic_DNA"/>
</dbReference>
<gene>
    <name evidence="1" type="ORF">L6452_34242</name>
</gene>
<evidence type="ECO:0000313" key="1">
    <source>
        <dbReference type="EMBL" id="KAI3685011.1"/>
    </source>
</evidence>
<name>A0ACB8YHS8_ARCLA</name>
<organism evidence="1 2">
    <name type="scientific">Arctium lappa</name>
    <name type="common">Greater burdock</name>
    <name type="synonym">Lappa major</name>
    <dbReference type="NCBI Taxonomy" id="4217"/>
    <lineage>
        <taxon>Eukaryota</taxon>
        <taxon>Viridiplantae</taxon>
        <taxon>Streptophyta</taxon>
        <taxon>Embryophyta</taxon>
        <taxon>Tracheophyta</taxon>
        <taxon>Spermatophyta</taxon>
        <taxon>Magnoliopsida</taxon>
        <taxon>eudicotyledons</taxon>
        <taxon>Gunneridae</taxon>
        <taxon>Pentapetalae</taxon>
        <taxon>asterids</taxon>
        <taxon>campanulids</taxon>
        <taxon>Asterales</taxon>
        <taxon>Asteraceae</taxon>
        <taxon>Carduoideae</taxon>
        <taxon>Cardueae</taxon>
        <taxon>Arctiinae</taxon>
        <taxon>Arctium</taxon>
    </lineage>
</organism>